<accession>Q160E4</accession>
<sequence>MITMLTDRSAVNSRQALFCNEPAFDAQTSPLQPCKCTTW</sequence>
<name>Q160E4_ROSDO</name>
<dbReference type="EMBL" id="CP000362">
    <property type="protein sequence ID" value="ABG33649.1"/>
    <property type="molecule type" value="Genomic_DNA"/>
</dbReference>
<dbReference type="Proteomes" id="UP000007029">
    <property type="component" value="Chromosome"/>
</dbReference>
<dbReference type="STRING" id="375451.RD1_4212"/>
<dbReference type="KEGG" id="rde:RD1_4212"/>
<evidence type="ECO:0000313" key="1">
    <source>
        <dbReference type="EMBL" id="ABG33649.1"/>
    </source>
</evidence>
<protein>
    <submittedName>
        <fullName evidence="1">Uncharacterized protein</fullName>
    </submittedName>
</protein>
<dbReference type="AlphaFoldDB" id="Q160E4"/>
<organism evidence="1 2">
    <name type="scientific">Roseobacter denitrificans (strain ATCC 33942 / OCh 114)</name>
    <name type="common">Erythrobacter sp. (strain OCh 114)</name>
    <name type="synonym">Roseobacter denitrificans</name>
    <dbReference type="NCBI Taxonomy" id="375451"/>
    <lineage>
        <taxon>Bacteria</taxon>
        <taxon>Pseudomonadati</taxon>
        <taxon>Pseudomonadota</taxon>
        <taxon>Alphaproteobacteria</taxon>
        <taxon>Rhodobacterales</taxon>
        <taxon>Roseobacteraceae</taxon>
        <taxon>Roseobacter</taxon>
    </lineage>
</organism>
<gene>
    <name evidence="1" type="ordered locus">RD1_4212</name>
</gene>
<evidence type="ECO:0000313" key="2">
    <source>
        <dbReference type="Proteomes" id="UP000007029"/>
    </source>
</evidence>
<keyword evidence="2" id="KW-1185">Reference proteome</keyword>
<proteinExistence type="predicted"/>
<dbReference type="HOGENOM" id="CLU_3316231_0_0_5"/>
<reference evidence="1 2" key="1">
    <citation type="journal article" date="2007" name="J. Bacteriol.">
        <title>The complete genome sequence of Roseobacter denitrificans reveals a mixotrophic rather than photosynthetic metabolism.</title>
        <authorList>
            <person name="Swingley W.D."/>
            <person name="Sadekar S."/>
            <person name="Mastrian S.D."/>
            <person name="Matthies H.J."/>
            <person name="Hao J."/>
            <person name="Ramos H."/>
            <person name="Acharya C.R."/>
            <person name="Conrad A.L."/>
            <person name="Taylor H.L."/>
            <person name="Dejesa L.C."/>
            <person name="Shah M.K."/>
            <person name="O'huallachain M.E."/>
            <person name="Lince M.T."/>
            <person name="Blankenship R.E."/>
            <person name="Beatty J.T."/>
            <person name="Touchman J.W."/>
        </authorList>
    </citation>
    <scope>NUCLEOTIDE SEQUENCE [LARGE SCALE GENOMIC DNA]</scope>
    <source>
        <strain evidence="2">ATCC 33942 / OCh 114</strain>
    </source>
</reference>